<evidence type="ECO:0000313" key="7">
    <source>
        <dbReference type="EMBL" id="RDC57902.1"/>
    </source>
</evidence>
<dbReference type="GO" id="GO:0006508">
    <property type="term" value="P:proteolysis"/>
    <property type="evidence" value="ECO:0007669"/>
    <property type="project" value="UniProtKB-KW"/>
</dbReference>
<comment type="similarity">
    <text evidence="1 6">Belongs to the peptidase S1B family.</text>
</comment>
<evidence type="ECO:0000256" key="3">
    <source>
        <dbReference type="ARBA" id="ARBA00022729"/>
    </source>
</evidence>
<proteinExistence type="inferred from homology"/>
<dbReference type="InterPro" id="IPR046880">
    <property type="entry name" value="TPR-S"/>
</dbReference>
<sequence length="574" mass="64866">MNAAEYYSNIKKALKTYDIKSVERICNEFVRVLYKTDDIFEIADLEKIIQDLRDNRLFPLLQHVGNALIQTERSSSKIISQYAQALIDQDNLIAAISILKDLELETRDETVLGNKKINLECKGLLGRAYKQVYVDADNPNKLQNQNFLKTAIQYYYGGYLIDPDANTWHGINVVTLLKRAKADGIDFDQFPDEDVIAQTILDRIETLVYDQQASAWDFSTAAEACIALGKASDALEWMSGYVRMPYVTSFQLASTLRQLEEVWQLTIESESGLLLLPLLRSKLLEKEGGSMIIDAQNLKDQKDASENILQKYESIKKDTKSDTLGITLEKVFGEDSFKTYKWYAKGSDRCLAVARLGRDSSKGFGTGFLLKGKALHESLGNELVLITNAHVVSNDPAEKSLRPEEVTIIFEALSRDEEFKPSEIIWSSPSTALDVSILRFSADEHERLLQLTEKVEIYPVSKYLPVIDEESPSQRIYIIGHPFGGTLQLSFQDNVLLDHEDPKIHYRTPTEGGSSGSPVFNQQWDLIGLHHAGSAEMRCLNNKPGEYEANEGIWIESIKREFSRFLDANPIKPI</sequence>
<dbReference type="OrthoDB" id="9770276at2"/>
<organism evidence="7 8">
    <name type="scientific">Pedobacter chinensis</name>
    <dbReference type="NCBI Taxonomy" id="2282421"/>
    <lineage>
        <taxon>Bacteria</taxon>
        <taxon>Pseudomonadati</taxon>
        <taxon>Bacteroidota</taxon>
        <taxon>Sphingobacteriia</taxon>
        <taxon>Sphingobacteriales</taxon>
        <taxon>Sphingobacteriaceae</taxon>
        <taxon>Pedobacter</taxon>
    </lineage>
</organism>
<protein>
    <recommendedName>
        <fullName evidence="6">Serine protease</fullName>
        <ecNumber evidence="6">3.4.21.-</ecNumber>
    </recommendedName>
</protein>
<dbReference type="EC" id="3.4.21.-" evidence="6"/>
<keyword evidence="4 6" id="KW-0378">Hydrolase</keyword>
<dbReference type="EMBL" id="QPKV01000002">
    <property type="protein sequence ID" value="RDC57902.1"/>
    <property type="molecule type" value="Genomic_DNA"/>
</dbReference>
<dbReference type="InterPro" id="IPR009003">
    <property type="entry name" value="Peptidase_S1_PA"/>
</dbReference>
<evidence type="ECO:0000256" key="6">
    <source>
        <dbReference type="RuleBase" id="RU004296"/>
    </source>
</evidence>
<name>A0A369Q081_9SPHI</name>
<evidence type="ECO:0000256" key="4">
    <source>
        <dbReference type="ARBA" id="ARBA00022801"/>
    </source>
</evidence>
<gene>
    <name evidence="7" type="ORF">DU508_02820</name>
</gene>
<dbReference type="RefSeq" id="WP_115401323.1">
    <property type="nucleotide sequence ID" value="NZ_QPKV01000002.1"/>
</dbReference>
<dbReference type="Gene3D" id="2.40.10.10">
    <property type="entry name" value="Trypsin-like serine proteases"/>
    <property type="match status" value="2"/>
</dbReference>
<comment type="caution">
    <text evidence="7">The sequence shown here is derived from an EMBL/GenBank/DDBJ whole genome shotgun (WGS) entry which is preliminary data.</text>
</comment>
<dbReference type="SUPFAM" id="SSF50494">
    <property type="entry name" value="Trypsin-like serine proteases"/>
    <property type="match status" value="1"/>
</dbReference>
<keyword evidence="3" id="KW-0732">Signal</keyword>
<keyword evidence="2 6" id="KW-0645">Protease</keyword>
<evidence type="ECO:0000256" key="5">
    <source>
        <dbReference type="ARBA" id="ARBA00022825"/>
    </source>
</evidence>
<dbReference type="PANTHER" id="PTHR14389:SF3">
    <property type="entry name" value="PROTEIN FAM111A-LIKE"/>
    <property type="match status" value="1"/>
</dbReference>
<evidence type="ECO:0000313" key="8">
    <source>
        <dbReference type="Proteomes" id="UP000253961"/>
    </source>
</evidence>
<dbReference type="Pfam" id="PF20308">
    <property type="entry name" value="TPR-S"/>
    <property type="match status" value="1"/>
</dbReference>
<reference evidence="7 8" key="1">
    <citation type="submission" date="2018-07" db="EMBL/GenBank/DDBJ databases">
        <title>Pedobacter sp. nov., isolated from soil.</title>
        <authorList>
            <person name="Zhou L.Y."/>
            <person name="Du Z.J."/>
        </authorList>
    </citation>
    <scope>NUCLEOTIDE SEQUENCE [LARGE SCALE GENOMIC DNA]</scope>
    <source>
        <strain evidence="7 8">JDX94</strain>
    </source>
</reference>
<accession>A0A369Q081</accession>
<dbReference type="PANTHER" id="PTHR14389">
    <property type="entry name" value="SI:CH1073-475A24.1"/>
    <property type="match status" value="1"/>
</dbReference>
<evidence type="ECO:0000256" key="1">
    <source>
        <dbReference type="ARBA" id="ARBA00008764"/>
    </source>
</evidence>
<keyword evidence="5 6" id="KW-0720">Serine protease</keyword>
<dbReference type="InterPro" id="IPR008256">
    <property type="entry name" value="Peptidase_S1B"/>
</dbReference>
<keyword evidence="8" id="KW-1185">Reference proteome</keyword>
<evidence type="ECO:0000256" key="2">
    <source>
        <dbReference type="ARBA" id="ARBA00022670"/>
    </source>
</evidence>
<dbReference type="GO" id="GO:0008236">
    <property type="term" value="F:serine-type peptidase activity"/>
    <property type="evidence" value="ECO:0007669"/>
    <property type="project" value="UniProtKB-KW"/>
</dbReference>
<dbReference type="InterPro" id="IPR043504">
    <property type="entry name" value="Peptidase_S1_PA_chymotrypsin"/>
</dbReference>
<dbReference type="AlphaFoldDB" id="A0A369Q081"/>
<dbReference type="PRINTS" id="PR00839">
    <property type="entry name" value="V8PROTEASE"/>
</dbReference>
<dbReference type="Proteomes" id="UP000253961">
    <property type="component" value="Unassembled WGS sequence"/>
</dbReference>
<dbReference type="Pfam" id="PF13365">
    <property type="entry name" value="Trypsin_2"/>
    <property type="match status" value="1"/>
</dbReference>